<keyword evidence="2" id="KW-0808">Transferase</keyword>
<keyword evidence="3" id="KW-1185">Reference proteome</keyword>
<comment type="caution">
    <text evidence="2">The sequence shown here is derived from an EMBL/GenBank/DDBJ whole genome shotgun (WGS) entry which is preliminary data.</text>
</comment>
<feature type="domain" description="N-acetyltransferase" evidence="1">
    <location>
        <begin position="11"/>
        <end position="132"/>
    </location>
</feature>
<evidence type="ECO:0000313" key="2">
    <source>
        <dbReference type="EMBL" id="TCP24546.1"/>
    </source>
</evidence>
<name>A0A4V2SLS7_9BACL</name>
<dbReference type="InterPro" id="IPR000182">
    <property type="entry name" value="GNAT_dom"/>
</dbReference>
<dbReference type="SUPFAM" id="SSF55729">
    <property type="entry name" value="Acyl-CoA N-acyltransferases (Nat)"/>
    <property type="match status" value="1"/>
</dbReference>
<dbReference type="OrthoDB" id="2352097at2"/>
<proteinExistence type="predicted"/>
<dbReference type="RefSeq" id="WP_132746967.1">
    <property type="nucleotide sequence ID" value="NZ_SLXK01000024.1"/>
</dbReference>
<protein>
    <submittedName>
        <fullName evidence="2">RimJ/RimL family protein N-acetyltransferase</fullName>
    </submittedName>
</protein>
<evidence type="ECO:0000313" key="3">
    <source>
        <dbReference type="Proteomes" id="UP000295416"/>
    </source>
</evidence>
<dbReference type="PANTHER" id="PTHR43792:SF1">
    <property type="entry name" value="N-ACETYLTRANSFERASE DOMAIN-CONTAINING PROTEIN"/>
    <property type="match status" value="1"/>
</dbReference>
<dbReference type="Gene3D" id="3.40.630.30">
    <property type="match status" value="1"/>
</dbReference>
<dbReference type="GO" id="GO:0016747">
    <property type="term" value="F:acyltransferase activity, transferring groups other than amino-acyl groups"/>
    <property type="evidence" value="ECO:0007669"/>
    <property type="project" value="InterPro"/>
</dbReference>
<dbReference type="PANTHER" id="PTHR43792">
    <property type="entry name" value="GNAT FAMILY, PUTATIVE (AFU_ORTHOLOGUE AFUA_3G00765)-RELATED-RELATED"/>
    <property type="match status" value="1"/>
</dbReference>
<gene>
    <name evidence="2" type="ORF">EV207_12445</name>
</gene>
<sequence>MLKKRDLYECGALFDLMRDPDVFPFVREKASTAEEYLFKTKQIIEAEEANNVISRTIIDEWSQPIGTITLYDIDDGAGFLGTWLGKPYFGVGYNQKAKEAFFSELFYERDIKTIFMKIRKTNLRSQKAALKIPYVKLADDFYPDVYNAVNGNGTSNHLFVVTREHYLQHQQRIQLYTAKIDELKEA</sequence>
<dbReference type="AlphaFoldDB" id="A0A4V2SLS7"/>
<dbReference type="Pfam" id="PF13302">
    <property type="entry name" value="Acetyltransf_3"/>
    <property type="match status" value="1"/>
</dbReference>
<evidence type="ECO:0000259" key="1">
    <source>
        <dbReference type="Pfam" id="PF13302"/>
    </source>
</evidence>
<dbReference type="EMBL" id="SLXK01000024">
    <property type="protein sequence ID" value="TCP24546.1"/>
    <property type="molecule type" value="Genomic_DNA"/>
</dbReference>
<organism evidence="2 3">
    <name type="scientific">Scopulibacillus darangshiensis</name>
    <dbReference type="NCBI Taxonomy" id="442528"/>
    <lineage>
        <taxon>Bacteria</taxon>
        <taxon>Bacillati</taxon>
        <taxon>Bacillota</taxon>
        <taxon>Bacilli</taxon>
        <taxon>Bacillales</taxon>
        <taxon>Sporolactobacillaceae</taxon>
        <taxon>Scopulibacillus</taxon>
    </lineage>
</organism>
<accession>A0A4V2SLS7</accession>
<dbReference type="Proteomes" id="UP000295416">
    <property type="component" value="Unassembled WGS sequence"/>
</dbReference>
<dbReference type="InterPro" id="IPR016181">
    <property type="entry name" value="Acyl_CoA_acyltransferase"/>
</dbReference>
<dbReference type="InterPro" id="IPR051531">
    <property type="entry name" value="N-acetyltransferase"/>
</dbReference>
<reference evidence="2 3" key="1">
    <citation type="submission" date="2019-03" db="EMBL/GenBank/DDBJ databases">
        <title>Genomic Encyclopedia of Type Strains, Phase IV (KMG-IV): sequencing the most valuable type-strain genomes for metagenomic binning, comparative biology and taxonomic classification.</title>
        <authorList>
            <person name="Goeker M."/>
        </authorList>
    </citation>
    <scope>NUCLEOTIDE SEQUENCE [LARGE SCALE GENOMIC DNA]</scope>
    <source>
        <strain evidence="2 3">DSM 19377</strain>
    </source>
</reference>